<dbReference type="Pfam" id="PF00668">
    <property type="entry name" value="Condensation"/>
    <property type="match status" value="4"/>
</dbReference>
<dbReference type="Gene3D" id="3.40.50.1820">
    <property type="entry name" value="alpha/beta hydrolase"/>
    <property type="match status" value="1"/>
</dbReference>
<dbReference type="NCBIfam" id="TIGR01733">
    <property type="entry name" value="AA-adenyl-dom"/>
    <property type="match status" value="4"/>
</dbReference>
<dbReference type="InterPro" id="IPR036736">
    <property type="entry name" value="ACP-like_sf"/>
</dbReference>
<dbReference type="InterPro" id="IPR001031">
    <property type="entry name" value="Thioesterase"/>
</dbReference>
<dbReference type="SUPFAM" id="SSF56801">
    <property type="entry name" value="Acetyl-CoA synthetase-like"/>
    <property type="match status" value="4"/>
</dbReference>
<dbReference type="GO" id="GO:0005829">
    <property type="term" value="C:cytosol"/>
    <property type="evidence" value="ECO:0007669"/>
    <property type="project" value="TreeGrafter"/>
</dbReference>
<dbReference type="Gene3D" id="3.30.559.10">
    <property type="entry name" value="Chloramphenicol acetyltransferase-like domain"/>
    <property type="match status" value="3"/>
</dbReference>
<dbReference type="CDD" id="cd12117">
    <property type="entry name" value="A_NRPS_Srf_like"/>
    <property type="match status" value="1"/>
</dbReference>
<dbReference type="Gene3D" id="3.40.50.980">
    <property type="match status" value="8"/>
</dbReference>
<evidence type="ECO:0000256" key="5">
    <source>
        <dbReference type="ARBA" id="ARBA00022598"/>
    </source>
</evidence>
<dbReference type="Gene3D" id="3.30.559.30">
    <property type="entry name" value="Nonribosomal peptide synthetase, condensation domain"/>
    <property type="match status" value="4"/>
</dbReference>
<proteinExistence type="inferred from homology"/>
<protein>
    <submittedName>
        <fullName evidence="10">Amino acid adenylation domain-containing protein</fullName>
    </submittedName>
</protein>
<dbReference type="SMART" id="SM00823">
    <property type="entry name" value="PKS_PP"/>
    <property type="match status" value="4"/>
</dbReference>
<dbReference type="EMBL" id="JAAIKC010000003">
    <property type="protein sequence ID" value="NEW06823.1"/>
    <property type="molecule type" value="Genomic_DNA"/>
</dbReference>
<keyword evidence="8" id="KW-0511">Multifunctional enzyme</keyword>
<evidence type="ECO:0000256" key="6">
    <source>
        <dbReference type="ARBA" id="ARBA00022737"/>
    </source>
</evidence>
<organism evidence="10">
    <name type="scientific">Paenibacillus sp. SYP-B3998</name>
    <dbReference type="NCBI Taxonomy" id="2678564"/>
    <lineage>
        <taxon>Bacteria</taxon>
        <taxon>Bacillati</taxon>
        <taxon>Bacillota</taxon>
        <taxon>Bacilli</taxon>
        <taxon>Bacillales</taxon>
        <taxon>Paenibacillaceae</taxon>
        <taxon>Paenibacillus</taxon>
    </lineage>
</organism>
<evidence type="ECO:0000256" key="1">
    <source>
        <dbReference type="ARBA" id="ARBA00001957"/>
    </source>
</evidence>
<dbReference type="FunFam" id="3.40.50.12780:FF:000012">
    <property type="entry name" value="Non-ribosomal peptide synthetase"/>
    <property type="match status" value="3"/>
</dbReference>
<feature type="domain" description="Carrier" evidence="9">
    <location>
        <begin position="795"/>
        <end position="870"/>
    </location>
</feature>
<accession>A0A6G3ZX82</accession>
<dbReference type="InterPro" id="IPR001242">
    <property type="entry name" value="Condensation_dom"/>
</dbReference>
<dbReference type="GO" id="GO:0044550">
    <property type="term" value="P:secondary metabolite biosynthetic process"/>
    <property type="evidence" value="ECO:0007669"/>
    <property type="project" value="UniProtKB-ARBA"/>
</dbReference>
<dbReference type="InterPro" id="IPR020806">
    <property type="entry name" value="PKS_PP-bd"/>
</dbReference>
<feature type="domain" description="Carrier" evidence="9">
    <location>
        <begin position="1834"/>
        <end position="1909"/>
    </location>
</feature>
<name>A0A6G3ZX82_9BACL</name>
<keyword evidence="4" id="KW-0597">Phosphoprotein</keyword>
<gene>
    <name evidence="10" type="ORF">GK047_12455</name>
</gene>
<dbReference type="Pfam" id="PF00975">
    <property type="entry name" value="Thioesterase"/>
    <property type="match status" value="1"/>
</dbReference>
<dbReference type="InterPro" id="IPR020845">
    <property type="entry name" value="AMP-binding_CS"/>
</dbReference>
<dbReference type="SUPFAM" id="SSF53474">
    <property type="entry name" value="alpha/beta-Hydrolases"/>
    <property type="match status" value="1"/>
</dbReference>
<dbReference type="FunFam" id="3.40.50.980:FF:000002">
    <property type="entry name" value="Enterobactin synthetase component F"/>
    <property type="match status" value="1"/>
</dbReference>
<feature type="domain" description="Carrier" evidence="9">
    <location>
        <begin position="2863"/>
        <end position="2938"/>
    </location>
</feature>
<dbReference type="InterPro" id="IPR029058">
    <property type="entry name" value="AB_hydrolase_fold"/>
</dbReference>
<dbReference type="NCBIfam" id="NF003417">
    <property type="entry name" value="PRK04813.1"/>
    <property type="match status" value="4"/>
</dbReference>
<keyword evidence="5" id="KW-0436">Ligase</keyword>
<keyword evidence="3" id="KW-0596">Phosphopantetheine</keyword>
<dbReference type="GO" id="GO:0031177">
    <property type="term" value="F:phosphopantetheine binding"/>
    <property type="evidence" value="ECO:0007669"/>
    <property type="project" value="InterPro"/>
</dbReference>
<dbReference type="CDD" id="cd19531">
    <property type="entry name" value="LCL_NRPS-like"/>
    <property type="match status" value="3"/>
</dbReference>
<evidence type="ECO:0000313" key="10">
    <source>
        <dbReference type="EMBL" id="NEW06823.1"/>
    </source>
</evidence>
<dbReference type="FunFam" id="3.30.300.30:FF:000010">
    <property type="entry name" value="Enterobactin synthetase component F"/>
    <property type="match status" value="3"/>
</dbReference>
<keyword evidence="7" id="KW-0045">Antibiotic biosynthesis</keyword>
<dbReference type="FunFam" id="3.40.50.980:FF:000001">
    <property type="entry name" value="Non-ribosomal peptide synthetase"/>
    <property type="match status" value="4"/>
</dbReference>
<evidence type="ECO:0000256" key="2">
    <source>
        <dbReference type="ARBA" id="ARBA00006432"/>
    </source>
</evidence>
<dbReference type="Pfam" id="PF13193">
    <property type="entry name" value="AMP-binding_C"/>
    <property type="match status" value="2"/>
</dbReference>
<dbReference type="PANTHER" id="PTHR45527">
    <property type="entry name" value="NONRIBOSOMAL PEPTIDE SYNTHETASE"/>
    <property type="match status" value="1"/>
</dbReference>
<dbReference type="InterPro" id="IPR010071">
    <property type="entry name" value="AA_adenyl_dom"/>
</dbReference>
<feature type="domain" description="Carrier" evidence="9">
    <location>
        <begin position="3913"/>
        <end position="3988"/>
    </location>
</feature>
<dbReference type="GO" id="GO:0008610">
    <property type="term" value="P:lipid biosynthetic process"/>
    <property type="evidence" value="ECO:0007669"/>
    <property type="project" value="UniProtKB-ARBA"/>
</dbReference>
<dbReference type="RefSeq" id="WP_163946513.1">
    <property type="nucleotide sequence ID" value="NZ_JAAIKC010000003.1"/>
</dbReference>
<reference evidence="10" key="1">
    <citation type="submission" date="2020-02" db="EMBL/GenBank/DDBJ databases">
        <authorList>
            <person name="Shen X.-R."/>
            <person name="Zhang Y.-X."/>
        </authorList>
    </citation>
    <scope>NUCLEOTIDE SEQUENCE</scope>
    <source>
        <strain evidence="10">SYP-B3998</strain>
    </source>
</reference>
<dbReference type="PANTHER" id="PTHR45527:SF1">
    <property type="entry name" value="FATTY ACID SYNTHASE"/>
    <property type="match status" value="1"/>
</dbReference>
<evidence type="ECO:0000259" key="9">
    <source>
        <dbReference type="PROSITE" id="PS50075"/>
    </source>
</evidence>
<dbReference type="Gene3D" id="3.30.300.30">
    <property type="match status" value="4"/>
</dbReference>
<dbReference type="Pfam" id="PF00550">
    <property type="entry name" value="PP-binding"/>
    <property type="match status" value="4"/>
</dbReference>
<comment type="caution">
    <text evidence="10">The sequence shown here is derived from an EMBL/GenBank/DDBJ whole genome shotgun (WGS) entry which is preliminary data.</text>
</comment>
<dbReference type="FunFam" id="1.10.1200.10:FF:000005">
    <property type="entry name" value="Nonribosomal peptide synthetase 1"/>
    <property type="match status" value="4"/>
</dbReference>
<dbReference type="PROSITE" id="PS00012">
    <property type="entry name" value="PHOSPHOPANTETHEINE"/>
    <property type="match status" value="4"/>
</dbReference>
<dbReference type="PROSITE" id="PS50075">
    <property type="entry name" value="CARRIER"/>
    <property type="match status" value="4"/>
</dbReference>
<dbReference type="GO" id="GO:0017000">
    <property type="term" value="P:antibiotic biosynthetic process"/>
    <property type="evidence" value="ECO:0007669"/>
    <property type="project" value="UniProtKB-KW"/>
</dbReference>
<dbReference type="Gene3D" id="2.30.38.10">
    <property type="entry name" value="Luciferase, Domain 3"/>
    <property type="match status" value="4"/>
</dbReference>
<evidence type="ECO:0000256" key="8">
    <source>
        <dbReference type="ARBA" id="ARBA00023268"/>
    </source>
</evidence>
<evidence type="ECO:0000256" key="3">
    <source>
        <dbReference type="ARBA" id="ARBA00022450"/>
    </source>
</evidence>
<dbReference type="Gene3D" id="1.10.1200.10">
    <property type="entry name" value="ACP-like"/>
    <property type="match status" value="4"/>
</dbReference>
<dbReference type="CDD" id="cd05930">
    <property type="entry name" value="A_NRPS"/>
    <property type="match status" value="1"/>
</dbReference>
<keyword evidence="6" id="KW-0677">Repeat</keyword>
<comment type="similarity">
    <text evidence="2">Belongs to the ATP-dependent AMP-binding enzyme family.</text>
</comment>
<dbReference type="Pfam" id="PF00501">
    <property type="entry name" value="AMP-binding"/>
    <property type="match status" value="4"/>
</dbReference>
<dbReference type="SUPFAM" id="SSF52777">
    <property type="entry name" value="CoA-dependent acyltransferases"/>
    <property type="match status" value="7"/>
</dbReference>
<dbReference type="InterPro" id="IPR009081">
    <property type="entry name" value="PP-bd_ACP"/>
</dbReference>
<evidence type="ECO:0000256" key="7">
    <source>
        <dbReference type="ARBA" id="ARBA00023194"/>
    </source>
</evidence>
<dbReference type="InterPro" id="IPR023213">
    <property type="entry name" value="CAT-like_dom_sf"/>
</dbReference>
<dbReference type="PROSITE" id="PS00455">
    <property type="entry name" value="AMP_BINDING"/>
    <property type="match status" value="4"/>
</dbReference>
<dbReference type="GO" id="GO:0043041">
    <property type="term" value="P:amino acid activation for nonribosomal peptide biosynthetic process"/>
    <property type="evidence" value="ECO:0007669"/>
    <property type="project" value="TreeGrafter"/>
</dbReference>
<dbReference type="InterPro" id="IPR025110">
    <property type="entry name" value="AMP-bd_C"/>
</dbReference>
<dbReference type="SUPFAM" id="SSF47336">
    <property type="entry name" value="ACP-like"/>
    <property type="match status" value="4"/>
</dbReference>
<dbReference type="InterPro" id="IPR000873">
    <property type="entry name" value="AMP-dep_synth/lig_dom"/>
</dbReference>
<comment type="cofactor">
    <cofactor evidence="1">
        <name>pantetheine 4'-phosphate</name>
        <dbReference type="ChEBI" id="CHEBI:47942"/>
    </cofactor>
</comment>
<dbReference type="InterPro" id="IPR045851">
    <property type="entry name" value="AMP-bd_C_sf"/>
</dbReference>
<dbReference type="GO" id="GO:0016874">
    <property type="term" value="F:ligase activity"/>
    <property type="evidence" value="ECO:0007669"/>
    <property type="project" value="UniProtKB-KW"/>
</dbReference>
<dbReference type="FunFam" id="2.30.38.10:FF:000001">
    <property type="entry name" value="Non-ribosomal peptide synthetase PvdI"/>
    <property type="match status" value="3"/>
</dbReference>
<sequence length="4293" mass="483085">MSDNLSQHILLASGQFDKEKQYWLQLLQQTDVVSGFPKEELAGKSAERTGTYSQEIPLQLIEKIDKIANKSNIARYMILLSGIKYLLSAYTGEAAVIVGMPIFAQQAQQEELLNPLVLLKTNYDSTLTFKQWLGRMKETVLAANEHQNFSFAIVAEHLQLPKTAEGLPTCSTIVRLDAIHDVSYQADVGSLATFSFLTSAERLTLQITYETNHYSDRIIQQIANHFEAYLEKVLNEPDTVIGDIELLSEAEREQILVGFNEPSAAEETGSKTFTEMFEQQVMKTPEKVALVVGEEEWTYAALNAHANRLARLLQAKGVQRETIVGIMARRSADTVIGVLAVMKAGGAYLPIDPTYPLGRISYLLRDSQAQLLLTQRELQGQITELLTGGQAEEQFEAAGFSGDVLYFEDACLEAGNSDNLGLLGGPEDLAYVIYTSGTTGNPKGVMIEHRSFVNVATAYRTVYQLNQFPVRLLQMASFSFDVFSGDLARTFVSGGQCVLCPEDVRADIPGLVKLLQERGITIFESTPALITPLFEYVQEQGINLHELQVVIVSSDSCSVEEYDKLQRRFGRHTRILNVYGVTEASIDTSYYEEPLDKLPGAGYVPIGKPMPNMQMYVVNGRVQLQPIGVPGELVIGGAGVARGYYRKPELSAEKFIANPFVSGEKLYRTGDLVRWMPDGNIEYLGRIDNQVQLRGYRVELGEVESRLLQIQNVREAVAIIRDDQQGERYLCAYVVAGEELAISAMRETLAKSLPHFMIPSYFVRMDQMPLTPNGKVDRKALPAPDRADGNMFYVAPVSELEDKLAVIWQDVLRLERVGICDNFFEIGGHSLKATALVSRIHQELKVNVPLREVFLSPTVEGLAKVIATLGGNEYTPIPPTEKSETYPVSSAQKRIYLLHQLDTAHSAYNMPNVLLLEGRLDRQRLEHTFTHLVERHASLRTSFELSNGELVQRVHSQVHFDVNFVEDEENEVPTLIRQFIRPFDLASAPLYRVSVICIGEQRHILLTDIHHIVSDGVSLQILEQEFYQHYKGISLPEHPLTYVDYAVWQQKQQSSKEQNAQEAFWLEAFSGELAVLELPTDEPRPAVRNLAGKQIICHADAKLTEALRQLAQQTGTTLYMVLLSAFSAYLSRIANQEEIIVGTVSSGRSRSELANIVGMFVNTLAIRSFPEADKSFSSYLYEVKQTLLSAYEHQDYPFEDLVRQLGIQRDPSRTAIFDAMFTMEEMLDSDSMSGELSVSVYPSDHPIAQFDLTMTAMELEKDIAFRVEYSSALFHSSTVERWVKQFLLWLGSITQEAAMPIGRIEVLSDCDKHQLLVEFNQTKSDISHNLTIHGLFEEQAELQPNHPAVICGEVSLTFAQLNQRANRLARILREKGVTADRIVGIMVERSVEMNVGLLGILKAGGAYLPIDPSYPDERIKYLLTDSGAELLITQTGLQHKADFSIDMLFLDVLEQETIGEVDRINLEPTMTPNHLAYVIYTSGTTGMPKGVMVEHRSVMNYLTWRIREYGFNSSHRMVQLFSFAFDGFLSSFFAPLLAGSASILLEDAGAKDPLVIRKAIIDHGVTHFMCVPSLYAALMECMSSEDSQSLKIITLGGEAVQQRLVNQHNLKYGHIELTNEYGPTENSIGGSILRNLQLDKLITIGRPITNNQMYILNADYRLSPIGVVGELCIGGAGLTRGYRNQPELTAAKFVANPYVPGTLIYKTGDLAKWLPDGRIEYMGRADEQVKIRGYRIELTEIQSGFLQIAGVNKAVVTVLTDDYDVKHLCAYFTADEFVTTEYVRNSLTSLLPNYMIPSYFVKIDSIPLTSNGKVDRKLLPIPNLTLGSRTGTVAPRTPLEEELVRMWEEILEIEPIGIQDNFFELGGHSLKAMMLVARVYKRLQLEVALTSIFQAPTIEALAHLLQSKHKSGFTPIVPAQQSEVYPVSSAQKRLYILRQLEGAEESYNMPAAFLIENALDAQRLNNAFIQLMDRHESLRTSFVMVDGEPFQRIHTAVDFQLAYGDAMEEEFHSLLKAFVRPFELDRAPLWRGALYKVAEDRCMLLMDMHHIISDGVSMNLITEELFRLYNGEMIQPLSLQYKDYACWQQEMLQSEAMDKQEAYWLNSLLGQLPVLSLPTDYPHSAVQSFIGGEVEFTINREVTADLYRIGQKAGATLFMVLFAAYNAFLSRIAGQEEMIMGTVISGRPSVELEGIVGMFVNTLAIRTFPEGDKSFTTYLQEVKQTLLSAYENQDYPFEELVKKRVVQRDMSRNPLFDTMFTLTNKSEDQDHGVRIRPFSFEHSVTQFELTLSAVEGEDTLSFSFEYSAALFKRETIERWKDLFSQWLTSLTSEDGRPIAAIDLLTPQEKQRLLIEFNDTAIDYPVDKTVHQLFEDQVERTPDHIALKYGTTHISYRALNDRANRLARALRHKGVKPETVVAIMEERSVDMIVGVLAVLKAGGAYVPIDPDYPQDRIDYMLEDSKASIILTKSRFLQDRVWDAVVLDLAEEALYAEDGSNLERVTEMHHLAYFIYTSGSTGKPKGVMNEHCNLAAYLYTFIQQFHIDHRDTVLHLQSVSFDGAVDEMYLALLCGGTVCIANKTEGLDTDLLEAIIERENITVLFCSSLLLSELNQRLSVSHPIRLFYPGGDVVKPSYYSNFTDRLVYNMYGPTEATVTTTYYNCLEPCGHNVPIGKPMPNKQVYILGPQGQVQPIGVPGELYVAGVGLARGYLNQPELTEAKFVANSFVPGERMYRTGDFARWLPDGNVEYLGRMDQQVKIRGYRVELGEIEAQLHLHKSVDEAIVLADESPEGDKLLVAYIVAEDRQTNAFWRQYLARSLPYFMVPSVIIQLDEMPLTPNGKIDRKALISIRTIADEEAAYSAPLDTTEVKLVAIWEDILGRDRISRTDHFFELGGHSLKAMAVVKQVYQQFQVHMPLSQVFKLPVLHDQAMYIRSHEASVYTQIDLVEKRDVYQLSSAQKRMYILHQMQPTSIVYNMPDALLIEGNLDFNQMEQALRKLIQRHESLRTSFIRVETEPMQRIDDEVSFVLTYRQLENVINSTTDIEATMAEMMKTFVQPFDLKMAPLFRAELIQLNPNQHILLLDMHHITSDGMSNDILMDELGSLYSGEHLPELPLHYKDYSVWQNKLTAEGELDKQEAYWLSQFAGSLPVIQLPTDHPRPKVSDNQGDSIQFSIDEALTMGLRRLAAETGATLNMVLLAGYTLLFHIYSGQEDIVVGTPVAGRLHPDLDKIVGMFVNTLAIRSQPSKEHTILSFIYEVKRISLQAYENQSYPFEDLVKKVVTTREANRNPLFDAMFTLQSADTDVLPNMSLPVQSLNINVKTVKVDLTLTAKEINSDGMIFDIEYATALFERHTVQRMGRHLVQIMNTMVNRPSEKLSNITMIDAEEKQQVLEIFNNTKTDYPRHQSLISLFEEQVEKSSEQVAVVFGDDKLTYRELNQKSNQVAGELLDKGIQPGGIIAILMDRSIDMITAILAVLKTGNAYLPIDPEYPQERIQYMLQDSGSRCLLTIEALFSQTTSSVDFLTTIIMLDAMEVGKQETLPVIVPRKGSDLAYVMYTSGTTGKPKGIMTTQANITRVVKGTNYIEIGEDDVVASLSNYAFDGFTFDFFGALLNGATLVIVQKTDILDINQLSRILIDQRITVMFVTTALFNLLVDTRLDSLTHLRKILFGGERVSVNHMRKALAALGAGKLLHMYGPTESTVYATFYPVDEIAAEAITIPIGKPLSNTEAYILGAGGQLMPIGITGELCLAGDGLALGYLNLPEMTAEKFVVHPLESGRLIYKTGDLARFLPDGNIEFIDRIDHQVKIRGHRIELGEIESRLLELHSLKEATVLLFEKAGEKSLCAYYVTDSLSSISEIREELTKSLPEYMIPAYFVPLAKMPLTPNGKIDRRALPEPTLAHAASHEQAKPQNKMEEQLVAIWMKVLAKDTIGIHDNFFEIGGHSLLATKLAFDIFDEFKVKFPLVEIFNHPTVHKLAEFVGTLLPAEEERERDEQLLLLKEGTDKNKHLFFIHAGDGEAEPYVPFSRYLSESFQCWAIKVASLQDHEPVPLSIEELARSYVDKIRKVQPEGSYYLAGWSIGGTIAFEIARCLEELGFTVGFIGMFDSPFVQGETVEGNSFEQVSEMKLLANMFAPFIHSPLVSRLLEHTVRSEQVWHTFLTLAEKEQVSDELLAMLLSNKELIASMPEVENCKSLSELVKIYNVCRSLTYARDHYVAANRIEARLDFFQASTSPVENMGAKWRDLSAQPVIIHEVVGDHYSMFRMPLLHGLASTFDRVLMDTVFAYNRE</sequence>
<evidence type="ECO:0000256" key="4">
    <source>
        <dbReference type="ARBA" id="ARBA00022553"/>
    </source>
</evidence>
<dbReference type="InterPro" id="IPR006162">
    <property type="entry name" value="Ppantetheine_attach_site"/>
</dbReference>